<dbReference type="EMBL" id="JBHTAT010000001">
    <property type="protein sequence ID" value="MFC7256407.1"/>
    <property type="molecule type" value="Genomic_DNA"/>
</dbReference>
<reference evidence="2 3" key="1">
    <citation type="journal article" date="2019" name="Int. J. Syst. Evol. Microbiol.">
        <title>The Global Catalogue of Microorganisms (GCM) 10K type strain sequencing project: providing services to taxonomists for standard genome sequencing and annotation.</title>
        <authorList>
            <consortium name="The Broad Institute Genomics Platform"/>
            <consortium name="The Broad Institute Genome Sequencing Center for Infectious Disease"/>
            <person name="Wu L."/>
            <person name="Ma J."/>
        </authorList>
    </citation>
    <scope>NUCLEOTIDE SEQUENCE [LARGE SCALE GENOMIC DNA]</scope>
    <source>
        <strain evidence="2 3">GX21</strain>
    </source>
</reference>
<protein>
    <submittedName>
        <fullName evidence="2">Uncharacterized protein</fullName>
    </submittedName>
</protein>
<sequence length="60" mass="6264">MDVPSEGATSSHSPGRAERVVAAALGHLLPTSEDGTLVTVYLTLFSLPFATVLLRSVLVI</sequence>
<dbReference type="AlphaFoldDB" id="A0ABD6A0G7"/>
<name>A0ABD6A0G7_9EURY</name>
<gene>
    <name evidence="2" type="ORF">ACFQKE_14070</name>
</gene>
<feature type="transmembrane region" description="Helical" evidence="1">
    <location>
        <begin position="38"/>
        <end position="58"/>
    </location>
</feature>
<keyword evidence="1" id="KW-0472">Membrane</keyword>
<organism evidence="2 3">
    <name type="scientific">Haloplanus litoreus</name>
    <dbReference type="NCBI Taxonomy" id="767515"/>
    <lineage>
        <taxon>Archaea</taxon>
        <taxon>Methanobacteriati</taxon>
        <taxon>Methanobacteriota</taxon>
        <taxon>Stenosarchaea group</taxon>
        <taxon>Halobacteria</taxon>
        <taxon>Halobacteriales</taxon>
        <taxon>Haloferacaceae</taxon>
        <taxon>Haloplanus</taxon>
    </lineage>
</organism>
<dbReference type="RefSeq" id="WP_379705158.1">
    <property type="nucleotide sequence ID" value="NZ_JBHTAT010000001.1"/>
</dbReference>
<evidence type="ECO:0000256" key="1">
    <source>
        <dbReference type="SAM" id="Phobius"/>
    </source>
</evidence>
<evidence type="ECO:0000313" key="2">
    <source>
        <dbReference type="EMBL" id="MFC7256407.1"/>
    </source>
</evidence>
<dbReference type="GeneID" id="96954798"/>
<dbReference type="Proteomes" id="UP001596434">
    <property type="component" value="Unassembled WGS sequence"/>
</dbReference>
<keyword evidence="1" id="KW-1133">Transmembrane helix</keyword>
<accession>A0ABD6A0G7</accession>
<comment type="caution">
    <text evidence="2">The sequence shown here is derived from an EMBL/GenBank/DDBJ whole genome shotgun (WGS) entry which is preliminary data.</text>
</comment>
<keyword evidence="1" id="KW-0812">Transmembrane</keyword>
<evidence type="ECO:0000313" key="3">
    <source>
        <dbReference type="Proteomes" id="UP001596434"/>
    </source>
</evidence>
<keyword evidence="3" id="KW-1185">Reference proteome</keyword>
<proteinExistence type="predicted"/>